<feature type="domain" description="Protein kinase" evidence="1">
    <location>
        <begin position="38"/>
        <end position="341"/>
    </location>
</feature>
<dbReference type="Proteomes" id="UP001188597">
    <property type="component" value="Unassembled WGS sequence"/>
</dbReference>
<dbReference type="InterPro" id="IPR050823">
    <property type="entry name" value="Plant_Ser_Thr_Prot_Kinase"/>
</dbReference>
<protein>
    <recommendedName>
        <fullName evidence="1">Protein kinase domain-containing protein</fullName>
    </recommendedName>
</protein>
<accession>A0AA88UVB9</accession>
<dbReference type="EMBL" id="JAVXUP010004482">
    <property type="protein sequence ID" value="KAK2997051.1"/>
    <property type="molecule type" value="Genomic_DNA"/>
</dbReference>
<evidence type="ECO:0000313" key="2">
    <source>
        <dbReference type="EMBL" id="KAK2997051.1"/>
    </source>
</evidence>
<reference evidence="2" key="1">
    <citation type="submission" date="2022-12" db="EMBL/GenBank/DDBJ databases">
        <title>Draft genome assemblies for two species of Escallonia (Escalloniales).</title>
        <authorList>
            <person name="Chanderbali A."/>
            <person name="Dervinis C."/>
            <person name="Anghel I."/>
            <person name="Soltis D."/>
            <person name="Soltis P."/>
            <person name="Zapata F."/>
        </authorList>
    </citation>
    <scope>NUCLEOTIDE SEQUENCE</scope>
    <source>
        <strain evidence="2">UCBG64.0493</strain>
        <tissue evidence="2">Leaf</tissue>
    </source>
</reference>
<proteinExistence type="predicted"/>
<organism evidence="2 3">
    <name type="scientific">Escallonia herrerae</name>
    <dbReference type="NCBI Taxonomy" id="1293975"/>
    <lineage>
        <taxon>Eukaryota</taxon>
        <taxon>Viridiplantae</taxon>
        <taxon>Streptophyta</taxon>
        <taxon>Embryophyta</taxon>
        <taxon>Tracheophyta</taxon>
        <taxon>Spermatophyta</taxon>
        <taxon>Magnoliopsida</taxon>
        <taxon>eudicotyledons</taxon>
        <taxon>Gunneridae</taxon>
        <taxon>Pentapetalae</taxon>
        <taxon>asterids</taxon>
        <taxon>campanulids</taxon>
        <taxon>Escalloniales</taxon>
        <taxon>Escalloniaceae</taxon>
        <taxon>Escallonia</taxon>
    </lineage>
</organism>
<evidence type="ECO:0000313" key="3">
    <source>
        <dbReference type="Proteomes" id="UP001188597"/>
    </source>
</evidence>
<dbReference type="AlphaFoldDB" id="A0AA88UVB9"/>
<dbReference type="Gene3D" id="1.10.510.10">
    <property type="entry name" value="Transferase(Phosphotransferase) domain 1"/>
    <property type="match status" value="1"/>
</dbReference>
<dbReference type="PANTHER" id="PTHR45621">
    <property type="entry name" value="OS01G0588500 PROTEIN-RELATED"/>
    <property type="match status" value="1"/>
</dbReference>
<dbReference type="PROSITE" id="PS50011">
    <property type="entry name" value="PROTEIN_KINASE_DOM"/>
    <property type="match status" value="1"/>
</dbReference>
<dbReference type="InterPro" id="IPR000719">
    <property type="entry name" value="Prot_kinase_dom"/>
</dbReference>
<evidence type="ECO:0000259" key="1">
    <source>
        <dbReference type="PROSITE" id="PS50011"/>
    </source>
</evidence>
<dbReference type="Pfam" id="PF00069">
    <property type="entry name" value="Pkinase"/>
    <property type="match status" value="1"/>
</dbReference>
<name>A0AA88UVB9_9ASTE</name>
<dbReference type="PIRSF" id="PIRSF000654">
    <property type="entry name" value="Integrin-linked_kinase"/>
    <property type="match status" value="1"/>
</dbReference>
<comment type="caution">
    <text evidence="2">The sequence shown here is derived from an EMBL/GenBank/DDBJ whole genome shotgun (WGS) entry which is preliminary data.</text>
</comment>
<sequence length="343" mass="39410">MMASCIPFSSLKDRYAKVPPRTLKAFKYTELEKATLNFHRSNKIGEHVYKGVISMIWEDDHRKVDVAIKKLNGLQAKKCREWVREVISLNEIEHPNLIKLIGYCAKDNKKDPHFGCRFLVYEFMKNGSVRDHLSDHASFEPLGWEMRVKIARDAARALAYLHGKHIVYKLFKSSVVLLDNQCNVKLADYIISRLGPFPSPGMERSGSMHDAFVVAGFEMEEEINCDMHEFSAYGPPEFFDHYKLRAENDVWSFGIFLCELLTGSDPGNNNRSRHEIPYVNWVEQHFSSATRLREIIDPRLRGKCVLESAQELAMIAKTCLRKEPNLRPSMRKVAAMMHGISSA</sequence>
<dbReference type="GO" id="GO:0004672">
    <property type="term" value="F:protein kinase activity"/>
    <property type="evidence" value="ECO:0007669"/>
    <property type="project" value="InterPro"/>
</dbReference>
<dbReference type="GO" id="GO:0005524">
    <property type="term" value="F:ATP binding"/>
    <property type="evidence" value="ECO:0007669"/>
    <property type="project" value="InterPro"/>
</dbReference>
<keyword evidence="3" id="KW-1185">Reference proteome</keyword>
<dbReference type="Gene3D" id="3.30.200.20">
    <property type="entry name" value="Phosphorylase Kinase, domain 1"/>
    <property type="match status" value="1"/>
</dbReference>
<dbReference type="SUPFAM" id="SSF56112">
    <property type="entry name" value="Protein kinase-like (PK-like)"/>
    <property type="match status" value="1"/>
</dbReference>
<gene>
    <name evidence="2" type="ORF">RJ639_024967</name>
</gene>
<dbReference type="InterPro" id="IPR011009">
    <property type="entry name" value="Kinase-like_dom_sf"/>
</dbReference>